<dbReference type="SUPFAM" id="SSF53756">
    <property type="entry name" value="UDP-Glycosyltransferase/glycogen phosphorylase"/>
    <property type="match status" value="1"/>
</dbReference>
<protein>
    <submittedName>
        <fullName evidence="2">Glycosyltransferase</fullName>
        <ecNumber evidence="2">2.4.-.-</ecNumber>
    </submittedName>
</protein>
<dbReference type="Proteomes" id="UP001065613">
    <property type="component" value="Chromosome"/>
</dbReference>
<dbReference type="Pfam" id="PF13439">
    <property type="entry name" value="Glyco_transf_4"/>
    <property type="match status" value="1"/>
</dbReference>
<dbReference type="KEGG" id="wna:KA717_23450"/>
<dbReference type="EMBL" id="CP073041">
    <property type="protein sequence ID" value="UXE58939.1"/>
    <property type="molecule type" value="Genomic_DNA"/>
</dbReference>
<accession>A0A977KSH9</accession>
<keyword evidence="2" id="KW-0328">Glycosyltransferase</keyword>
<organism evidence="2">
    <name type="scientific">Woronichinia naegeliana WA131</name>
    <dbReference type="NCBI Taxonomy" id="2824559"/>
    <lineage>
        <taxon>Bacteria</taxon>
        <taxon>Bacillati</taxon>
        <taxon>Cyanobacteriota</taxon>
        <taxon>Cyanophyceae</taxon>
        <taxon>Synechococcales</taxon>
        <taxon>Coelosphaeriaceae</taxon>
        <taxon>Woronichinia</taxon>
    </lineage>
</organism>
<dbReference type="GO" id="GO:0016757">
    <property type="term" value="F:glycosyltransferase activity"/>
    <property type="evidence" value="ECO:0007669"/>
    <property type="project" value="UniProtKB-KW"/>
</dbReference>
<dbReference type="Gene3D" id="3.40.50.2000">
    <property type="entry name" value="Glycogen Phosphorylase B"/>
    <property type="match status" value="2"/>
</dbReference>
<feature type="domain" description="Glycosyltransferase subfamily 4-like N-terminal" evidence="1">
    <location>
        <begin position="103"/>
        <end position="211"/>
    </location>
</feature>
<dbReference type="InterPro" id="IPR028098">
    <property type="entry name" value="Glyco_trans_4-like_N"/>
</dbReference>
<evidence type="ECO:0000313" key="2">
    <source>
        <dbReference type="EMBL" id="UXE58939.1"/>
    </source>
</evidence>
<proteinExistence type="predicted"/>
<keyword evidence="2" id="KW-0808">Transferase</keyword>
<gene>
    <name evidence="2" type="ORF">KA717_23450</name>
</gene>
<reference evidence="2" key="1">
    <citation type="submission" date="2021-04" db="EMBL/GenBank/DDBJ databases">
        <title>Genome sequence of Woronichinia naegeliana from Washington state freshwater lake bloom.</title>
        <authorList>
            <person name="Dreher T.W."/>
        </authorList>
    </citation>
    <scope>NUCLEOTIDE SEQUENCE</scope>
    <source>
        <strain evidence="2">WA131</strain>
    </source>
</reference>
<evidence type="ECO:0000259" key="1">
    <source>
        <dbReference type="Pfam" id="PF13439"/>
    </source>
</evidence>
<dbReference type="AlphaFoldDB" id="A0A977KSH9"/>
<sequence length="270" mass="31091">MKKIAYLAPEIPSLSATFVYGEILALQQRNITITSLSIDRPHLPELDINLQQLLAKTTFLYERHWLAVLQDNFAIFKQNPFRYLAIMGLMFQDILHLGLFNSTALKLLYHFWQASAVARILQRNQCEHLHIHFSYVPTQVGMYGALLANIPFSFTSHANDLFERCWLIEQKINRCQFAVTISEYNRQFLKTKINLSQIDKVKVIHCGINLNDYTFQLKSSFSETIRIKSLGRFVEKKGFDTLILAAVTLRNQGINFHLEIGGDGPEKAKL</sequence>
<name>A0A977KSH9_9CYAN</name>
<dbReference type="EC" id="2.4.-.-" evidence="2"/>